<keyword evidence="1" id="KW-0175">Coiled coil</keyword>
<dbReference type="Proteomes" id="UP000704712">
    <property type="component" value="Unassembled WGS sequence"/>
</dbReference>
<evidence type="ECO:0000313" key="2">
    <source>
        <dbReference type="EMBL" id="KAF4139599.1"/>
    </source>
</evidence>
<protein>
    <submittedName>
        <fullName evidence="2">Uncharacterized protein</fullName>
    </submittedName>
</protein>
<comment type="caution">
    <text evidence="2">The sequence shown here is derived from an EMBL/GenBank/DDBJ whole genome shotgun (WGS) entry which is preliminary data.</text>
</comment>
<dbReference type="EMBL" id="JAACNO010001551">
    <property type="protein sequence ID" value="KAF4139599.1"/>
    <property type="molecule type" value="Genomic_DNA"/>
</dbReference>
<sequence length="221" mass="25825">MEWGKVMQFKNKWHVVDSYKSDHAWNTWLHATQGEIMKLLVYEYGITITTNQVRSTFMAACIDPLVTDRVGVAAECCLQEFVEQLKERWKSEYNTPHVVWRKWANRLMSNLDRSTWEHAINRDPSADFLKLLCASESRLAKHITAVTYSSNLALTCIAASLESCKLLRHDLETYERRLRDQERDLKTHKSVIECFMLDVLPSQDVPDPLERLENILDVDHE</sequence>
<evidence type="ECO:0000256" key="1">
    <source>
        <dbReference type="SAM" id="Coils"/>
    </source>
</evidence>
<name>A0A8S9UKI7_PHYIN</name>
<gene>
    <name evidence="2" type="ORF">GN958_ATG11084</name>
</gene>
<accession>A0A8S9UKI7</accession>
<dbReference type="AlphaFoldDB" id="A0A8S9UKI7"/>
<feature type="coiled-coil region" evidence="1">
    <location>
        <begin position="164"/>
        <end position="191"/>
    </location>
</feature>
<organism evidence="2 3">
    <name type="scientific">Phytophthora infestans</name>
    <name type="common">Potato late blight agent</name>
    <name type="synonym">Botrytis infestans</name>
    <dbReference type="NCBI Taxonomy" id="4787"/>
    <lineage>
        <taxon>Eukaryota</taxon>
        <taxon>Sar</taxon>
        <taxon>Stramenopiles</taxon>
        <taxon>Oomycota</taxon>
        <taxon>Peronosporomycetes</taxon>
        <taxon>Peronosporales</taxon>
        <taxon>Peronosporaceae</taxon>
        <taxon>Phytophthora</taxon>
    </lineage>
</organism>
<evidence type="ECO:0000313" key="3">
    <source>
        <dbReference type="Proteomes" id="UP000704712"/>
    </source>
</evidence>
<proteinExistence type="predicted"/>
<reference evidence="2" key="1">
    <citation type="submission" date="2020-03" db="EMBL/GenBank/DDBJ databases">
        <title>Hybrid Assembly of Korean Phytophthora infestans isolates.</title>
        <authorList>
            <person name="Prokchorchik M."/>
            <person name="Lee Y."/>
            <person name="Seo J."/>
            <person name="Cho J.-H."/>
            <person name="Park Y.-E."/>
            <person name="Jang D.-C."/>
            <person name="Im J.-S."/>
            <person name="Choi J.-G."/>
            <person name="Park H.-J."/>
            <person name="Lee G.-B."/>
            <person name="Lee Y.-G."/>
            <person name="Hong S.-Y."/>
            <person name="Cho K."/>
            <person name="Sohn K.H."/>
        </authorList>
    </citation>
    <scope>NUCLEOTIDE SEQUENCE</scope>
    <source>
        <strain evidence="2">KR_2_A2</strain>
    </source>
</reference>